<evidence type="ECO:0000313" key="1">
    <source>
        <dbReference type="EMBL" id="HGE78518.1"/>
    </source>
</evidence>
<dbReference type="AlphaFoldDB" id="A0A7V3RI41"/>
<name>A0A7V3RI41_UNCW3</name>
<sequence length="114" mass="13433">MRIWGKFYPFPGIQEGERGKIQEARLEVYLNSFRNAVSIKFQIPNQKVVSIKIYDIISGKVVKSFDFATYYFLLATSVVWDGRYYFGRRLPSGVYFIRLESGEFKIIEKMVLLR</sequence>
<dbReference type="EMBL" id="DTOZ01000153">
    <property type="protein sequence ID" value="HGE78518.1"/>
    <property type="molecule type" value="Genomic_DNA"/>
</dbReference>
<protein>
    <submittedName>
        <fullName evidence="1">T9SS type A sorting domain-containing protein</fullName>
    </submittedName>
</protein>
<dbReference type="NCBIfam" id="TIGR04183">
    <property type="entry name" value="Por_Secre_tail"/>
    <property type="match status" value="1"/>
</dbReference>
<accession>A0A7V3RI41</accession>
<gene>
    <name evidence="1" type="ORF">ENX68_05925</name>
</gene>
<dbReference type="Gene3D" id="2.60.40.4070">
    <property type="match status" value="1"/>
</dbReference>
<comment type="caution">
    <text evidence="1">The sequence shown here is derived from an EMBL/GenBank/DDBJ whole genome shotgun (WGS) entry which is preliminary data.</text>
</comment>
<organism evidence="1">
    <name type="scientific">candidate division WOR-3 bacterium</name>
    <dbReference type="NCBI Taxonomy" id="2052148"/>
    <lineage>
        <taxon>Bacteria</taxon>
        <taxon>Bacteria division WOR-3</taxon>
    </lineage>
</organism>
<reference evidence="1" key="1">
    <citation type="journal article" date="2020" name="mSystems">
        <title>Genome- and Community-Level Interaction Insights into Carbon Utilization and Element Cycling Functions of Hydrothermarchaeota in Hydrothermal Sediment.</title>
        <authorList>
            <person name="Zhou Z."/>
            <person name="Liu Y."/>
            <person name="Xu W."/>
            <person name="Pan J."/>
            <person name="Luo Z.H."/>
            <person name="Li M."/>
        </authorList>
    </citation>
    <scope>NUCLEOTIDE SEQUENCE [LARGE SCALE GENOMIC DNA]</scope>
    <source>
        <strain evidence="1">SpSt-961</strain>
    </source>
</reference>
<dbReference type="InterPro" id="IPR026444">
    <property type="entry name" value="Secre_tail"/>
</dbReference>
<proteinExistence type="predicted"/>